<dbReference type="Proteomes" id="UP001198220">
    <property type="component" value="Unassembled WGS sequence"/>
</dbReference>
<keyword evidence="2" id="KW-0175">Coiled coil</keyword>
<dbReference type="RefSeq" id="WP_118770954.1">
    <property type="nucleotide sequence ID" value="NZ_JAJEPS010000007.1"/>
</dbReference>
<evidence type="ECO:0000256" key="2">
    <source>
        <dbReference type="SAM" id="Coils"/>
    </source>
</evidence>
<keyword evidence="1" id="KW-0238">DNA-binding</keyword>
<comment type="caution">
    <text evidence="4">The sequence shown here is derived from an EMBL/GenBank/DDBJ whole genome shotgun (WGS) entry which is preliminary data.</text>
</comment>
<sequence length="118" mass="13632">MQNRIRELREERGMNQDALAGLVGVSQQKISKVERNTESLGIDLLIEISDYFGVTTDYLLCLSDEKRGTAQDRRVRRKMDEHAALIAAYEALNEENRRMARKMMTVMKRLQDEEAVAK</sequence>
<dbReference type="EMBL" id="JAJEPS010000007">
    <property type="protein sequence ID" value="MCC2126314.1"/>
    <property type="molecule type" value="Genomic_DNA"/>
</dbReference>
<accession>A0AAE3A840</accession>
<dbReference type="Pfam" id="PF01381">
    <property type="entry name" value="HTH_3"/>
    <property type="match status" value="1"/>
</dbReference>
<evidence type="ECO:0000259" key="3">
    <source>
        <dbReference type="PROSITE" id="PS50943"/>
    </source>
</evidence>
<dbReference type="CDD" id="cd00093">
    <property type="entry name" value="HTH_XRE"/>
    <property type="match status" value="1"/>
</dbReference>
<protein>
    <submittedName>
        <fullName evidence="4">Helix-turn-helix domain-containing protein</fullName>
    </submittedName>
</protein>
<proteinExistence type="predicted"/>
<dbReference type="AlphaFoldDB" id="A0AAE3A840"/>
<dbReference type="SMART" id="SM00530">
    <property type="entry name" value="HTH_XRE"/>
    <property type="match status" value="1"/>
</dbReference>
<gene>
    <name evidence="4" type="ORF">LKD36_08980</name>
</gene>
<dbReference type="InterPro" id="IPR001387">
    <property type="entry name" value="Cro/C1-type_HTH"/>
</dbReference>
<dbReference type="PANTHER" id="PTHR46558:SF11">
    <property type="entry name" value="HTH-TYPE TRANSCRIPTIONAL REGULATOR XRE"/>
    <property type="match status" value="1"/>
</dbReference>
<feature type="coiled-coil region" evidence="2">
    <location>
        <begin position="75"/>
        <end position="109"/>
    </location>
</feature>
<feature type="domain" description="HTH cro/C1-type" evidence="3">
    <location>
        <begin position="5"/>
        <end position="59"/>
    </location>
</feature>
<dbReference type="Gene3D" id="1.10.260.40">
    <property type="entry name" value="lambda repressor-like DNA-binding domains"/>
    <property type="match status" value="1"/>
</dbReference>
<dbReference type="GO" id="GO:0003677">
    <property type="term" value="F:DNA binding"/>
    <property type="evidence" value="ECO:0007669"/>
    <property type="project" value="UniProtKB-KW"/>
</dbReference>
<dbReference type="InterPro" id="IPR010982">
    <property type="entry name" value="Lambda_DNA-bd_dom_sf"/>
</dbReference>
<dbReference type="PANTHER" id="PTHR46558">
    <property type="entry name" value="TRACRIPTIONAL REGULATORY PROTEIN-RELATED-RELATED"/>
    <property type="match status" value="1"/>
</dbReference>
<name>A0AAE3A840_9FIRM</name>
<reference evidence="4 5" key="1">
    <citation type="submission" date="2021-10" db="EMBL/GenBank/DDBJ databases">
        <title>Anaerobic single-cell dispensing facilitates the cultivation of human gut bacteria.</title>
        <authorList>
            <person name="Afrizal A."/>
        </authorList>
    </citation>
    <scope>NUCLEOTIDE SEQUENCE [LARGE SCALE GENOMIC DNA]</scope>
    <source>
        <strain evidence="4 5">CLA-AA-H276</strain>
    </source>
</reference>
<organism evidence="4 5">
    <name type="scientific">Hominiventricola filiformis</name>
    <dbReference type="NCBI Taxonomy" id="2885352"/>
    <lineage>
        <taxon>Bacteria</taxon>
        <taxon>Bacillati</taxon>
        <taxon>Bacillota</taxon>
        <taxon>Clostridia</taxon>
        <taxon>Lachnospirales</taxon>
        <taxon>Lachnospiraceae</taxon>
        <taxon>Hominiventricola</taxon>
    </lineage>
</organism>
<dbReference type="PROSITE" id="PS50943">
    <property type="entry name" value="HTH_CROC1"/>
    <property type="match status" value="1"/>
</dbReference>
<evidence type="ECO:0000256" key="1">
    <source>
        <dbReference type="ARBA" id="ARBA00023125"/>
    </source>
</evidence>
<evidence type="ECO:0000313" key="5">
    <source>
        <dbReference type="Proteomes" id="UP001198220"/>
    </source>
</evidence>
<evidence type="ECO:0000313" key="4">
    <source>
        <dbReference type="EMBL" id="MCC2126314.1"/>
    </source>
</evidence>
<dbReference type="SUPFAM" id="SSF47413">
    <property type="entry name" value="lambda repressor-like DNA-binding domains"/>
    <property type="match status" value="1"/>
</dbReference>
<keyword evidence="5" id="KW-1185">Reference proteome</keyword>